<organism evidence="1 2">
    <name type="scientific">Steinernema glaseri</name>
    <dbReference type="NCBI Taxonomy" id="37863"/>
    <lineage>
        <taxon>Eukaryota</taxon>
        <taxon>Metazoa</taxon>
        <taxon>Ecdysozoa</taxon>
        <taxon>Nematoda</taxon>
        <taxon>Chromadorea</taxon>
        <taxon>Rhabditida</taxon>
        <taxon>Tylenchina</taxon>
        <taxon>Panagrolaimomorpha</taxon>
        <taxon>Strongyloidoidea</taxon>
        <taxon>Steinernematidae</taxon>
        <taxon>Steinernema</taxon>
    </lineage>
</organism>
<dbReference type="WBParaSite" id="L893_g33804.t1">
    <property type="protein sequence ID" value="L893_g33804.t1"/>
    <property type="gene ID" value="L893_g33804"/>
</dbReference>
<dbReference type="Proteomes" id="UP000095287">
    <property type="component" value="Unplaced"/>
</dbReference>
<protein>
    <submittedName>
        <fullName evidence="2">Uncharacterized protein</fullName>
    </submittedName>
</protein>
<evidence type="ECO:0000313" key="1">
    <source>
        <dbReference type="Proteomes" id="UP000095287"/>
    </source>
</evidence>
<reference evidence="2" key="1">
    <citation type="submission" date="2016-11" db="UniProtKB">
        <authorList>
            <consortium name="WormBaseParasite"/>
        </authorList>
    </citation>
    <scope>IDENTIFICATION</scope>
</reference>
<sequence>MPLDPSKDHRVQLANSNMVVTRHKGPTKDVVRAGANDNIATSHFLFDTHIKSFRLLSAISFRKGSAQCNNVNTSWKLVCRLEPFQRAMISDKFHLAQKDKHQNG</sequence>
<proteinExistence type="predicted"/>
<name>A0A1I8A844_9BILA</name>
<accession>A0A1I8A844</accession>
<evidence type="ECO:0000313" key="2">
    <source>
        <dbReference type="WBParaSite" id="L893_g33804.t1"/>
    </source>
</evidence>
<keyword evidence="1" id="KW-1185">Reference proteome</keyword>
<dbReference type="AlphaFoldDB" id="A0A1I8A844"/>